<comment type="caution">
    <text evidence="2">The sequence shown here is derived from an EMBL/GenBank/DDBJ whole genome shotgun (WGS) entry which is preliminary data.</text>
</comment>
<accession>A0AAU9K733</accession>
<organism evidence="2 3">
    <name type="scientific">Blepharisma stoltei</name>
    <dbReference type="NCBI Taxonomy" id="1481888"/>
    <lineage>
        <taxon>Eukaryota</taxon>
        <taxon>Sar</taxon>
        <taxon>Alveolata</taxon>
        <taxon>Ciliophora</taxon>
        <taxon>Postciliodesmatophora</taxon>
        <taxon>Heterotrichea</taxon>
        <taxon>Heterotrichida</taxon>
        <taxon>Blepharismidae</taxon>
        <taxon>Blepharisma</taxon>
    </lineage>
</organism>
<proteinExistence type="predicted"/>
<dbReference type="Proteomes" id="UP001162131">
    <property type="component" value="Unassembled WGS sequence"/>
</dbReference>
<keyword evidence="1" id="KW-0472">Membrane</keyword>
<feature type="transmembrane region" description="Helical" evidence="1">
    <location>
        <begin position="80"/>
        <end position="98"/>
    </location>
</feature>
<evidence type="ECO:0000313" key="2">
    <source>
        <dbReference type="EMBL" id="CAG9335544.1"/>
    </source>
</evidence>
<protein>
    <submittedName>
        <fullName evidence="2">Uncharacterized protein</fullName>
    </submittedName>
</protein>
<gene>
    <name evidence="2" type="ORF">BSTOLATCC_MIC64249</name>
</gene>
<keyword evidence="1" id="KW-0812">Transmembrane</keyword>
<sequence length="152" mass="17836">MLNTRCHQYGAQYGETDLKYSIEKNSKVRFPPLTHQRSPLIIASAETSLKISNNFKTYPWYKMSSSMEKLRMASNFINKFYMYHLLFMYLLLSLLLIYKTFLKIGAFTCQIFSHLSPFLTWHFLALTDIEIDIISLRESVLLVQEARTLCSI</sequence>
<evidence type="ECO:0000313" key="3">
    <source>
        <dbReference type="Proteomes" id="UP001162131"/>
    </source>
</evidence>
<name>A0AAU9K733_9CILI</name>
<reference evidence="2" key="1">
    <citation type="submission" date="2021-09" db="EMBL/GenBank/DDBJ databases">
        <authorList>
            <consortium name="AG Swart"/>
            <person name="Singh M."/>
            <person name="Singh A."/>
            <person name="Seah K."/>
            <person name="Emmerich C."/>
        </authorList>
    </citation>
    <scope>NUCLEOTIDE SEQUENCE</scope>
    <source>
        <strain evidence="2">ATCC30299</strain>
    </source>
</reference>
<keyword evidence="1" id="KW-1133">Transmembrane helix</keyword>
<keyword evidence="3" id="KW-1185">Reference proteome</keyword>
<dbReference type="AlphaFoldDB" id="A0AAU9K733"/>
<evidence type="ECO:0000256" key="1">
    <source>
        <dbReference type="SAM" id="Phobius"/>
    </source>
</evidence>
<dbReference type="EMBL" id="CAJZBQ010000062">
    <property type="protein sequence ID" value="CAG9335544.1"/>
    <property type="molecule type" value="Genomic_DNA"/>
</dbReference>